<proteinExistence type="predicted"/>
<evidence type="ECO:0000313" key="2">
    <source>
        <dbReference type="EMBL" id="SPD46338.1"/>
    </source>
</evidence>
<accession>A0A375H611</accession>
<feature type="compositionally biased region" description="Low complexity" evidence="1">
    <location>
        <begin position="35"/>
        <end position="46"/>
    </location>
</feature>
<sequence length="237" mass="25173">MAGGGSPACGLHHAAGRQPRGTGGPGSGARRRQTGRAGRGTASALPAVHPVPLPALAVGLALPRQSGPGRVLWRQRDPHRLRRAGLLALALPQRQPGAAPHRRARADAVRSARRDLRRGAGPAAVRPGPCRLDRSGQPPALPGVRPHRARSRPRHDPLHLGARPAAWRLRRGADAARVLAPDAARHHHLDADRAPRPRNVATRRPAAARQLRVRGRTVAAHKRYPRGALNLCPAAAI</sequence>
<evidence type="ECO:0000256" key="1">
    <source>
        <dbReference type="SAM" id="MobiDB-lite"/>
    </source>
</evidence>
<dbReference type="EMBL" id="LT984806">
    <property type="protein sequence ID" value="SPD46338.1"/>
    <property type="molecule type" value="Genomic_DNA"/>
</dbReference>
<gene>
    <name evidence="2" type="ORF">CBM2607_11275</name>
</gene>
<feature type="region of interest" description="Disordered" evidence="1">
    <location>
        <begin position="113"/>
        <end position="162"/>
    </location>
</feature>
<reference evidence="2 3" key="1">
    <citation type="submission" date="2018-01" db="EMBL/GenBank/DDBJ databases">
        <authorList>
            <person name="Clerissi C."/>
        </authorList>
    </citation>
    <scope>NUCLEOTIDE SEQUENCE [LARGE SCALE GENOMIC DNA]</scope>
    <source>
        <strain evidence="2">Cupriavidus taiwanensis STM 6160</strain>
    </source>
</reference>
<organism evidence="2 3">
    <name type="scientific">Cupriavidus neocaledonicus</name>
    <dbReference type="NCBI Taxonomy" id="1040979"/>
    <lineage>
        <taxon>Bacteria</taxon>
        <taxon>Pseudomonadati</taxon>
        <taxon>Pseudomonadota</taxon>
        <taxon>Betaproteobacteria</taxon>
        <taxon>Burkholderiales</taxon>
        <taxon>Burkholderiaceae</taxon>
        <taxon>Cupriavidus</taxon>
    </lineage>
</organism>
<evidence type="ECO:0000313" key="3">
    <source>
        <dbReference type="Proteomes" id="UP000255168"/>
    </source>
</evidence>
<feature type="region of interest" description="Disordered" evidence="1">
    <location>
        <begin position="1"/>
        <end position="46"/>
    </location>
</feature>
<feature type="region of interest" description="Disordered" evidence="1">
    <location>
        <begin position="184"/>
        <end position="204"/>
    </location>
</feature>
<dbReference type="Proteomes" id="UP000255168">
    <property type="component" value="Chromosome I"/>
</dbReference>
<protein>
    <submittedName>
        <fullName evidence="2">Uncharacterized protein</fullName>
    </submittedName>
</protein>
<name>A0A375H611_9BURK</name>
<dbReference type="AlphaFoldDB" id="A0A375H611"/>